<comment type="caution">
    <text evidence="1">The sequence shown here is derived from an EMBL/GenBank/DDBJ whole genome shotgun (WGS) entry which is preliminary data.</text>
</comment>
<dbReference type="AlphaFoldDB" id="A0A7X1E6L6"/>
<evidence type="ECO:0000313" key="1">
    <source>
        <dbReference type="EMBL" id="MBC2604233.1"/>
    </source>
</evidence>
<organism evidence="1 2">
    <name type="scientific">Puniceicoccus vermicola</name>
    <dbReference type="NCBI Taxonomy" id="388746"/>
    <lineage>
        <taxon>Bacteria</taxon>
        <taxon>Pseudomonadati</taxon>
        <taxon>Verrucomicrobiota</taxon>
        <taxon>Opitutia</taxon>
        <taxon>Puniceicoccales</taxon>
        <taxon>Puniceicoccaceae</taxon>
        <taxon>Puniceicoccus</taxon>
    </lineage>
</organism>
<gene>
    <name evidence="1" type="ORF">H5P30_20830</name>
</gene>
<dbReference type="Proteomes" id="UP000525652">
    <property type="component" value="Unassembled WGS sequence"/>
</dbReference>
<name>A0A7X1E6L6_9BACT</name>
<accession>A0A7X1E6L6</accession>
<keyword evidence="2" id="KW-1185">Reference proteome</keyword>
<sequence length="113" mass="12892">MVTSPQLEKQNNLKRNRSLRWEKPYNPALIPASLDSIQCGDCQDNTVYKVSEDCNSALAWHENIAEQYQIVAKSEARTTTTTIDHLDVEFDRKITRSNRLRHSTLAAAFSGRI</sequence>
<dbReference type="EMBL" id="JACHVA010000140">
    <property type="protein sequence ID" value="MBC2604233.1"/>
    <property type="molecule type" value="Genomic_DNA"/>
</dbReference>
<evidence type="ECO:0000313" key="2">
    <source>
        <dbReference type="Proteomes" id="UP000525652"/>
    </source>
</evidence>
<proteinExistence type="predicted"/>
<protein>
    <submittedName>
        <fullName evidence="1">Uncharacterized protein</fullName>
    </submittedName>
</protein>
<dbReference type="RefSeq" id="WP_185694849.1">
    <property type="nucleotide sequence ID" value="NZ_JACHVA010000140.1"/>
</dbReference>
<reference evidence="1 2" key="1">
    <citation type="submission" date="2020-07" db="EMBL/GenBank/DDBJ databases">
        <authorList>
            <person name="Feng X."/>
        </authorList>
    </citation>
    <scope>NUCLEOTIDE SEQUENCE [LARGE SCALE GENOMIC DNA]</scope>
    <source>
        <strain evidence="1 2">JCM14086</strain>
    </source>
</reference>